<feature type="transmembrane region" description="Helical" evidence="1">
    <location>
        <begin position="92"/>
        <end position="110"/>
    </location>
</feature>
<comment type="caution">
    <text evidence="2">The sequence shown here is derived from an EMBL/GenBank/DDBJ whole genome shotgun (WGS) entry which is preliminary data.</text>
</comment>
<proteinExistence type="predicted"/>
<evidence type="ECO:0000313" key="2">
    <source>
        <dbReference type="EMBL" id="MDQ0112312.1"/>
    </source>
</evidence>
<evidence type="ECO:0008006" key="4">
    <source>
        <dbReference type="Google" id="ProtNLM"/>
    </source>
</evidence>
<keyword evidence="1" id="KW-0812">Transmembrane</keyword>
<protein>
    <recommendedName>
        <fullName evidence="4">DUF4345 domain-containing protein</fullName>
    </recommendedName>
</protein>
<accession>A0ABT9TY75</accession>
<evidence type="ECO:0000256" key="1">
    <source>
        <dbReference type="SAM" id="Phobius"/>
    </source>
</evidence>
<dbReference type="RefSeq" id="WP_307203053.1">
    <property type="nucleotide sequence ID" value="NZ_JAUSSU010000003.1"/>
</dbReference>
<keyword evidence="1" id="KW-0472">Membrane</keyword>
<dbReference type="Proteomes" id="UP001229346">
    <property type="component" value="Unassembled WGS sequence"/>
</dbReference>
<keyword evidence="1" id="KW-1133">Transmembrane helix</keyword>
<evidence type="ECO:0000313" key="3">
    <source>
        <dbReference type="Proteomes" id="UP001229346"/>
    </source>
</evidence>
<organism evidence="2 3">
    <name type="scientific">Paenibacillus harenae</name>
    <dbReference type="NCBI Taxonomy" id="306543"/>
    <lineage>
        <taxon>Bacteria</taxon>
        <taxon>Bacillati</taxon>
        <taxon>Bacillota</taxon>
        <taxon>Bacilli</taxon>
        <taxon>Bacillales</taxon>
        <taxon>Paenibacillaceae</taxon>
        <taxon>Paenibacillus</taxon>
    </lineage>
</organism>
<sequence length="113" mass="12781">MTLFVCGSFIPITNAIFDGFTSNDSSIFSYAKLFIYRYLGFGLTFVLAGILIAKHEEKFSKWRAWPFLIGTVALTATELLILLNYAEWSNDYKLALSILPGTLLLFYGIIHIK</sequence>
<gene>
    <name evidence="2" type="ORF">J2T15_001747</name>
</gene>
<dbReference type="EMBL" id="JAUSSU010000003">
    <property type="protein sequence ID" value="MDQ0112312.1"/>
    <property type="molecule type" value="Genomic_DNA"/>
</dbReference>
<keyword evidence="3" id="KW-1185">Reference proteome</keyword>
<reference evidence="2 3" key="1">
    <citation type="submission" date="2023-07" db="EMBL/GenBank/DDBJ databases">
        <title>Sorghum-associated microbial communities from plants grown in Nebraska, USA.</title>
        <authorList>
            <person name="Schachtman D."/>
        </authorList>
    </citation>
    <scope>NUCLEOTIDE SEQUENCE [LARGE SCALE GENOMIC DNA]</scope>
    <source>
        <strain evidence="2 3">CC482</strain>
    </source>
</reference>
<feature type="transmembrane region" description="Helical" evidence="1">
    <location>
        <begin position="34"/>
        <end position="53"/>
    </location>
</feature>
<feature type="transmembrane region" description="Helical" evidence="1">
    <location>
        <begin position="65"/>
        <end position="86"/>
    </location>
</feature>
<name>A0ABT9TY75_PAEHA</name>